<dbReference type="PROSITE" id="PS50002">
    <property type="entry name" value="SH3"/>
    <property type="match status" value="1"/>
</dbReference>
<evidence type="ECO:0000256" key="3">
    <source>
        <dbReference type="ARBA" id="ARBA00017923"/>
    </source>
</evidence>
<keyword evidence="5 9" id="KW-0728">SH3 domain</keyword>
<evidence type="ECO:0000256" key="10">
    <source>
        <dbReference type="SAM" id="Coils"/>
    </source>
</evidence>
<evidence type="ECO:0000256" key="2">
    <source>
        <dbReference type="ARBA" id="ARBA00009666"/>
    </source>
</evidence>
<keyword evidence="6" id="KW-0813">Transport</keyword>
<evidence type="ECO:0000256" key="11">
    <source>
        <dbReference type="SAM" id="MobiDB-lite"/>
    </source>
</evidence>
<dbReference type="Gene3D" id="6.10.140.100">
    <property type="match status" value="1"/>
</dbReference>
<reference evidence="14 15" key="1">
    <citation type="submission" date="2019-07" db="EMBL/GenBank/DDBJ databases">
        <authorList>
            <person name="Friedrich A."/>
            <person name="Schacherer J."/>
        </authorList>
    </citation>
    <scope>NUCLEOTIDE SEQUENCE [LARGE SCALE GENOMIC DNA]</scope>
</reference>
<dbReference type="InterPro" id="IPR001452">
    <property type="entry name" value="SH3_domain"/>
</dbReference>
<keyword evidence="8" id="KW-0653">Protein transport</keyword>
<evidence type="ECO:0000256" key="6">
    <source>
        <dbReference type="ARBA" id="ARBA00022448"/>
    </source>
</evidence>
<dbReference type="GO" id="GO:0033565">
    <property type="term" value="C:ESCRT-0 complex"/>
    <property type="evidence" value="ECO:0007669"/>
    <property type="project" value="TreeGrafter"/>
</dbReference>
<evidence type="ECO:0000256" key="8">
    <source>
        <dbReference type="ARBA" id="ARBA00022927"/>
    </source>
</evidence>
<comment type="subcellular location">
    <subcellularLocation>
        <location evidence="1">Endosome membrane</location>
        <topology evidence="1">Peripheral membrane protein</topology>
        <orientation evidence="1">Cytoplasmic side</orientation>
    </subcellularLocation>
</comment>
<keyword evidence="15" id="KW-1185">Reference proteome</keyword>
<evidence type="ECO:0000313" key="14">
    <source>
        <dbReference type="EMBL" id="VUG16292.1"/>
    </source>
</evidence>
<dbReference type="Proteomes" id="UP000478008">
    <property type="component" value="Unassembled WGS sequence"/>
</dbReference>
<dbReference type="SUPFAM" id="SSF48464">
    <property type="entry name" value="ENTH/VHS domain"/>
    <property type="match status" value="1"/>
</dbReference>
<dbReference type="EMBL" id="CABFWN010000001">
    <property type="protein sequence ID" value="VUG16292.1"/>
    <property type="molecule type" value="Genomic_DNA"/>
</dbReference>
<evidence type="ECO:0000256" key="1">
    <source>
        <dbReference type="ARBA" id="ARBA00004125"/>
    </source>
</evidence>
<dbReference type="Pfam" id="PF02809">
    <property type="entry name" value="UIM"/>
    <property type="match status" value="1"/>
</dbReference>
<dbReference type="InterPro" id="IPR008942">
    <property type="entry name" value="ENTH_VHS"/>
</dbReference>
<dbReference type="Pfam" id="PF00018">
    <property type="entry name" value="SH3_1"/>
    <property type="match status" value="1"/>
</dbReference>
<organism evidence="14 15">
    <name type="scientific">Dekkera bruxellensis</name>
    <name type="common">Brettanomyces custersii</name>
    <dbReference type="NCBI Taxonomy" id="5007"/>
    <lineage>
        <taxon>Eukaryota</taxon>
        <taxon>Fungi</taxon>
        <taxon>Dikarya</taxon>
        <taxon>Ascomycota</taxon>
        <taxon>Saccharomycotina</taxon>
        <taxon>Pichiomycetes</taxon>
        <taxon>Pichiales</taxon>
        <taxon>Pichiaceae</taxon>
        <taxon>Brettanomyces</taxon>
    </lineage>
</organism>
<dbReference type="Gene3D" id="2.30.30.40">
    <property type="entry name" value="SH3 Domains"/>
    <property type="match status" value="1"/>
</dbReference>
<feature type="domain" description="VHS" evidence="13">
    <location>
        <begin position="15"/>
        <end position="138"/>
    </location>
</feature>
<dbReference type="GO" id="GO:0035091">
    <property type="term" value="F:phosphatidylinositol binding"/>
    <property type="evidence" value="ECO:0007669"/>
    <property type="project" value="InterPro"/>
</dbReference>
<evidence type="ECO:0000256" key="5">
    <source>
        <dbReference type="ARBA" id="ARBA00022443"/>
    </source>
</evidence>
<evidence type="ECO:0000256" key="7">
    <source>
        <dbReference type="ARBA" id="ARBA00022753"/>
    </source>
</evidence>
<evidence type="ECO:0000313" key="15">
    <source>
        <dbReference type="Proteomes" id="UP000478008"/>
    </source>
</evidence>
<dbReference type="AlphaFoldDB" id="A0A7D9CY30"/>
<evidence type="ECO:0000256" key="4">
    <source>
        <dbReference type="ARBA" id="ARBA00018978"/>
    </source>
</evidence>
<evidence type="ECO:0000256" key="9">
    <source>
        <dbReference type="PROSITE-ProRule" id="PRU00192"/>
    </source>
</evidence>
<dbReference type="GO" id="GO:0043328">
    <property type="term" value="P:protein transport to vacuole involved in ubiquitin-dependent protein catabolic process via the multivesicular body sorting pathway"/>
    <property type="evidence" value="ECO:0007669"/>
    <property type="project" value="TreeGrafter"/>
</dbReference>
<keyword evidence="7" id="KW-0967">Endosome</keyword>
<dbReference type="GO" id="GO:0010008">
    <property type="term" value="C:endosome membrane"/>
    <property type="evidence" value="ECO:0007669"/>
    <property type="project" value="UniProtKB-SubCell"/>
</dbReference>
<proteinExistence type="inferred from homology"/>
<dbReference type="SMART" id="SM00288">
    <property type="entry name" value="VHS"/>
    <property type="match status" value="1"/>
</dbReference>
<dbReference type="SMART" id="SM00326">
    <property type="entry name" value="SH3"/>
    <property type="match status" value="1"/>
</dbReference>
<dbReference type="PANTHER" id="PTHR45929">
    <property type="entry name" value="JAK PATHWAY SIGNAL TRANSDUCTION ADAPTOR MOLECULE"/>
    <property type="match status" value="1"/>
</dbReference>
<gene>
    <name evidence="14" type="ORF">DEBR0S1_13036G</name>
</gene>
<feature type="domain" description="SH3" evidence="12">
    <location>
        <begin position="229"/>
        <end position="288"/>
    </location>
</feature>
<dbReference type="PROSITE" id="PS50179">
    <property type="entry name" value="VHS"/>
    <property type="match status" value="1"/>
</dbReference>
<dbReference type="PANTHER" id="PTHR45929:SF3">
    <property type="entry name" value="JAK PATHWAY SIGNAL TRANSDUCTION ADAPTOR MOLECULE"/>
    <property type="match status" value="1"/>
</dbReference>
<dbReference type="FunFam" id="2.30.30.40:FF:000072">
    <property type="entry name" value="Unconventional Myosin IB"/>
    <property type="match status" value="1"/>
</dbReference>
<dbReference type="InterPro" id="IPR050670">
    <property type="entry name" value="STAM"/>
</dbReference>
<accession>A0A7D9CY30</accession>
<dbReference type="Gene3D" id="1.25.40.90">
    <property type="match status" value="1"/>
</dbReference>
<evidence type="ECO:0000259" key="12">
    <source>
        <dbReference type="PROSITE" id="PS50002"/>
    </source>
</evidence>
<evidence type="ECO:0000259" key="13">
    <source>
        <dbReference type="PROSITE" id="PS50179"/>
    </source>
</evidence>
<feature type="compositionally biased region" description="Low complexity" evidence="11">
    <location>
        <begin position="199"/>
        <end position="218"/>
    </location>
</feature>
<comment type="similarity">
    <text evidence="2">Belongs to the STAM family.</text>
</comment>
<sequence length="432" mass="48306">MSYTNNELSQAIDKATSADLTDDDYGLLLDVVDKVKEDPNKNISETIDLVKTKLRSTNANIVLRTITLVDFLAENCGAMMKAEIAKRTFVDDYLLKIVHSREMHITVKYATIKEIYKLSKSFKGDDSLSIMGQTFRSLQSSYRYLCQQASEEVDGGSKPDLSGHTSEATKKEEEDLKKAIELSLQDAGNGGQETTSLHQSSDAPPAVPSSNVPSQNNPFVTKLPEPETPKPAKVKALYDLQTDDEDTLSFKQDDIITVVEKVNNDWIRGCLRGRMGIVPANYVEEVPQITTEELGKLQSELDDSYNIEMLLSKLMDLSTKLKTGQITNQEFEQYLITNGIPSKLEKLQQTKERLTNLLNVLKLKVSELESLKLNADSSTALYQQLLVQSHQGQQQLQPPPSGAYIPQLETQMSGLSLQPQSPYQTDYTKHEF</sequence>
<dbReference type="SUPFAM" id="SSF50044">
    <property type="entry name" value="SH3-domain"/>
    <property type="match status" value="1"/>
</dbReference>
<keyword evidence="10" id="KW-0175">Coiled coil</keyword>
<dbReference type="CDD" id="cd00174">
    <property type="entry name" value="SH3"/>
    <property type="match status" value="1"/>
</dbReference>
<feature type="region of interest" description="Disordered" evidence="11">
    <location>
        <begin position="151"/>
        <end position="175"/>
    </location>
</feature>
<feature type="coiled-coil region" evidence="10">
    <location>
        <begin position="344"/>
        <end position="371"/>
    </location>
</feature>
<dbReference type="GO" id="GO:0043130">
    <property type="term" value="F:ubiquitin binding"/>
    <property type="evidence" value="ECO:0007669"/>
    <property type="project" value="InterPro"/>
</dbReference>
<dbReference type="SMART" id="SM00726">
    <property type="entry name" value="UIM"/>
    <property type="match status" value="1"/>
</dbReference>
<dbReference type="InterPro" id="IPR003903">
    <property type="entry name" value="UIM_dom"/>
</dbReference>
<dbReference type="PRINTS" id="PR00452">
    <property type="entry name" value="SH3DOMAIN"/>
</dbReference>
<dbReference type="PROSITE" id="PS50330">
    <property type="entry name" value="UIM"/>
    <property type="match status" value="1"/>
</dbReference>
<dbReference type="CDD" id="cd16978">
    <property type="entry name" value="VHS_HSE1"/>
    <property type="match status" value="1"/>
</dbReference>
<dbReference type="InterPro" id="IPR036028">
    <property type="entry name" value="SH3-like_dom_sf"/>
</dbReference>
<name>A0A7D9CY30_DEKBR</name>
<protein>
    <recommendedName>
        <fullName evidence="3">Class E vacuolar protein-sorting machinery protein HSE1</fullName>
    </recommendedName>
    <alternativeName>
        <fullName evidence="4">Class E vacuolar protein-sorting machinery protein hse1</fullName>
    </alternativeName>
</protein>
<feature type="region of interest" description="Disordered" evidence="11">
    <location>
        <begin position="187"/>
        <end position="231"/>
    </location>
</feature>
<dbReference type="InterPro" id="IPR002014">
    <property type="entry name" value="VHS_dom"/>
</dbReference>
<dbReference type="Pfam" id="PF00790">
    <property type="entry name" value="VHS"/>
    <property type="match status" value="1"/>
</dbReference>